<keyword evidence="1" id="KW-0433">Leucine-rich repeat</keyword>
<dbReference type="EMBL" id="JACVVK020000258">
    <property type="protein sequence ID" value="KAK7481671.1"/>
    <property type="molecule type" value="Genomic_DNA"/>
</dbReference>
<dbReference type="PANTHER" id="PTHR18849:SF0">
    <property type="entry name" value="CILIA- AND FLAGELLA-ASSOCIATED PROTEIN 410-RELATED"/>
    <property type="match status" value="1"/>
</dbReference>
<keyword evidence="4" id="KW-1185">Reference proteome</keyword>
<evidence type="ECO:0000256" key="1">
    <source>
        <dbReference type="ARBA" id="ARBA00022614"/>
    </source>
</evidence>
<gene>
    <name evidence="3" type="ORF">BaRGS_00027044</name>
</gene>
<dbReference type="Gene3D" id="3.80.10.10">
    <property type="entry name" value="Ribonuclease Inhibitor"/>
    <property type="match status" value="1"/>
</dbReference>
<evidence type="ECO:0000256" key="2">
    <source>
        <dbReference type="ARBA" id="ARBA00022737"/>
    </source>
</evidence>
<protein>
    <submittedName>
        <fullName evidence="3">Uncharacterized protein</fullName>
    </submittedName>
</protein>
<proteinExistence type="predicted"/>
<dbReference type="SUPFAM" id="SSF52058">
    <property type="entry name" value="L domain-like"/>
    <property type="match status" value="1"/>
</dbReference>
<dbReference type="InterPro" id="IPR032675">
    <property type="entry name" value="LRR_dom_sf"/>
</dbReference>
<name>A0ABD0K2Y6_9CAEN</name>
<dbReference type="InterPro" id="IPR001611">
    <property type="entry name" value="Leu-rich_rpt"/>
</dbReference>
<sequence>MSTNAIGLQHFELKLATDLHSITFIIMHNNVVFMTGAMLTRVLLMKAVDPVLYEQQIMSLLQQLQALDATRRTYYRDIRCRFLVERAIENLDKSRELQLTGQGLTMMFHLELLPLVRTLDLSDNMLTVIRGFSLLQCLETLNLSKNQLTGCQPLKHLPRLARLDLTHNSLPSVDSLSPLRSCARLQDVYLAGNPLCQEDCAADKLRELLPGVEIHVSRDLSAGDSV</sequence>
<dbReference type="Pfam" id="PF14580">
    <property type="entry name" value="LRR_9"/>
    <property type="match status" value="1"/>
</dbReference>
<evidence type="ECO:0000313" key="4">
    <source>
        <dbReference type="Proteomes" id="UP001519460"/>
    </source>
</evidence>
<dbReference type="Proteomes" id="UP001519460">
    <property type="component" value="Unassembled WGS sequence"/>
</dbReference>
<evidence type="ECO:0000313" key="3">
    <source>
        <dbReference type="EMBL" id="KAK7481671.1"/>
    </source>
</evidence>
<dbReference type="AlphaFoldDB" id="A0ABD0K2Y6"/>
<comment type="caution">
    <text evidence="3">The sequence shown here is derived from an EMBL/GenBank/DDBJ whole genome shotgun (WGS) entry which is preliminary data.</text>
</comment>
<keyword evidence="2" id="KW-0677">Repeat</keyword>
<reference evidence="3 4" key="1">
    <citation type="journal article" date="2023" name="Sci. Data">
        <title>Genome assembly of the Korean intertidal mud-creeper Batillaria attramentaria.</title>
        <authorList>
            <person name="Patra A.K."/>
            <person name="Ho P.T."/>
            <person name="Jun S."/>
            <person name="Lee S.J."/>
            <person name="Kim Y."/>
            <person name="Won Y.J."/>
        </authorList>
    </citation>
    <scope>NUCLEOTIDE SEQUENCE [LARGE SCALE GENOMIC DNA]</scope>
    <source>
        <strain evidence="3">Wonlab-2016</strain>
    </source>
</reference>
<dbReference type="PRINTS" id="PR00019">
    <property type="entry name" value="LEURICHRPT"/>
</dbReference>
<dbReference type="PROSITE" id="PS51450">
    <property type="entry name" value="LRR"/>
    <property type="match status" value="2"/>
</dbReference>
<organism evidence="3 4">
    <name type="scientific">Batillaria attramentaria</name>
    <dbReference type="NCBI Taxonomy" id="370345"/>
    <lineage>
        <taxon>Eukaryota</taxon>
        <taxon>Metazoa</taxon>
        <taxon>Spiralia</taxon>
        <taxon>Lophotrochozoa</taxon>
        <taxon>Mollusca</taxon>
        <taxon>Gastropoda</taxon>
        <taxon>Caenogastropoda</taxon>
        <taxon>Sorbeoconcha</taxon>
        <taxon>Cerithioidea</taxon>
        <taxon>Batillariidae</taxon>
        <taxon>Batillaria</taxon>
    </lineage>
</organism>
<dbReference type="PANTHER" id="PTHR18849">
    <property type="entry name" value="LEUCINE RICH REPEAT PROTEIN"/>
    <property type="match status" value="1"/>
</dbReference>
<dbReference type="Gene3D" id="1.25.40.120">
    <property type="entry name" value="Protein prenylyltransferase"/>
    <property type="match status" value="1"/>
</dbReference>
<accession>A0ABD0K2Y6</accession>